<accession>A0A6J5EER7</accession>
<gene>
    <name evidence="1" type="ORF">BPA30113_03833</name>
</gene>
<name>A0A6J5EER7_9BURK</name>
<keyword evidence="2" id="KW-1185">Reference proteome</keyword>
<evidence type="ECO:0000313" key="2">
    <source>
        <dbReference type="Proteomes" id="UP000494330"/>
    </source>
</evidence>
<sequence>MTGGSERPPVLVVDAHPIVAHAIGNVGATLSAASVWKCFSESVGMRDFMAASERLDAVQRCVSRSVIASCKNAYKRKQSAPALHLKSDQLFST</sequence>
<protein>
    <submittedName>
        <fullName evidence="1">Uncharacterized protein</fullName>
    </submittedName>
</protein>
<evidence type="ECO:0000313" key="1">
    <source>
        <dbReference type="EMBL" id="VWB83304.1"/>
    </source>
</evidence>
<organism evidence="1 2">
    <name type="scientific">Burkholderia paludis</name>
    <dbReference type="NCBI Taxonomy" id="1506587"/>
    <lineage>
        <taxon>Bacteria</taxon>
        <taxon>Pseudomonadati</taxon>
        <taxon>Pseudomonadota</taxon>
        <taxon>Betaproteobacteria</taxon>
        <taxon>Burkholderiales</taxon>
        <taxon>Burkholderiaceae</taxon>
        <taxon>Burkholderia</taxon>
        <taxon>Burkholderia cepacia complex</taxon>
    </lineage>
</organism>
<dbReference type="EMBL" id="CABVQD010000013">
    <property type="protein sequence ID" value="VWB83304.1"/>
    <property type="molecule type" value="Genomic_DNA"/>
</dbReference>
<dbReference type="AlphaFoldDB" id="A0A6J5EER7"/>
<proteinExistence type="predicted"/>
<dbReference type="Proteomes" id="UP000494330">
    <property type="component" value="Unassembled WGS sequence"/>
</dbReference>
<reference evidence="1 2" key="1">
    <citation type="submission" date="2019-09" db="EMBL/GenBank/DDBJ databases">
        <authorList>
            <person name="Depoorter E."/>
        </authorList>
    </citation>
    <scope>NUCLEOTIDE SEQUENCE [LARGE SCALE GENOMIC DNA]</scope>
    <source>
        <strain evidence="1">LMG 30113</strain>
    </source>
</reference>